<reference evidence="2" key="1">
    <citation type="journal article" date="2010" name="Science">
        <title>Signatures of adaptation to obligate biotrophy in the Hyaloperonospora arabidopsidis genome.</title>
        <authorList>
            <person name="Baxter L."/>
            <person name="Tripathy S."/>
            <person name="Ishaque N."/>
            <person name="Boot N."/>
            <person name="Cabral A."/>
            <person name="Kemen E."/>
            <person name="Thines M."/>
            <person name="Ah-Fong A."/>
            <person name="Anderson R."/>
            <person name="Badejoko W."/>
            <person name="Bittner-Eddy P."/>
            <person name="Boore J.L."/>
            <person name="Chibucos M.C."/>
            <person name="Coates M."/>
            <person name="Dehal P."/>
            <person name="Delehaunty K."/>
            <person name="Dong S."/>
            <person name="Downton P."/>
            <person name="Dumas B."/>
            <person name="Fabro G."/>
            <person name="Fronick C."/>
            <person name="Fuerstenberg S.I."/>
            <person name="Fulton L."/>
            <person name="Gaulin E."/>
            <person name="Govers F."/>
            <person name="Hughes L."/>
            <person name="Humphray S."/>
            <person name="Jiang R.H."/>
            <person name="Judelson H."/>
            <person name="Kamoun S."/>
            <person name="Kyung K."/>
            <person name="Meijer H."/>
            <person name="Minx P."/>
            <person name="Morris P."/>
            <person name="Nelson J."/>
            <person name="Phuntumart V."/>
            <person name="Qutob D."/>
            <person name="Rehmany A."/>
            <person name="Rougon-Cardoso A."/>
            <person name="Ryden P."/>
            <person name="Torto-Alalibo T."/>
            <person name="Studholme D."/>
            <person name="Wang Y."/>
            <person name="Win J."/>
            <person name="Wood J."/>
            <person name="Clifton S.W."/>
            <person name="Rogers J."/>
            <person name="Van den Ackerveken G."/>
            <person name="Jones J.D."/>
            <person name="McDowell J.M."/>
            <person name="Beynon J."/>
            <person name="Tyler B.M."/>
        </authorList>
    </citation>
    <scope>NUCLEOTIDE SEQUENCE [LARGE SCALE GENOMIC DNA]</scope>
    <source>
        <strain evidence="2">Emoy2</strain>
    </source>
</reference>
<name>M4C3Z4_HYAAE</name>
<dbReference type="EMBL" id="ABWE02002900">
    <property type="status" value="NOT_ANNOTATED_CDS"/>
    <property type="molecule type" value="Genomic_DNA"/>
</dbReference>
<dbReference type="VEuPathDB" id="FungiDB:HpaG813812"/>
<reference evidence="1" key="2">
    <citation type="submission" date="2015-06" db="UniProtKB">
        <authorList>
            <consortium name="EnsemblProtists"/>
        </authorList>
    </citation>
    <scope>IDENTIFICATION</scope>
    <source>
        <strain evidence="1">Emoy2</strain>
    </source>
</reference>
<dbReference type="EnsemblProtists" id="HpaT813812">
    <property type="protein sequence ID" value="HpaP813812"/>
    <property type="gene ID" value="HpaG813812"/>
</dbReference>
<dbReference type="HOGENOM" id="CLU_3018392_0_0_1"/>
<sequence length="56" mass="6068">MSVLKLPLCRRCRVGGSAAGVLRSHPLVASTDGTRTVLSRIHSTCLTIIYPFEKKA</sequence>
<proteinExistence type="predicted"/>
<organism evidence="1 2">
    <name type="scientific">Hyaloperonospora arabidopsidis (strain Emoy2)</name>
    <name type="common">Downy mildew agent</name>
    <name type="synonym">Peronospora arabidopsidis</name>
    <dbReference type="NCBI Taxonomy" id="559515"/>
    <lineage>
        <taxon>Eukaryota</taxon>
        <taxon>Sar</taxon>
        <taxon>Stramenopiles</taxon>
        <taxon>Oomycota</taxon>
        <taxon>Peronosporomycetes</taxon>
        <taxon>Peronosporales</taxon>
        <taxon>Peronosporaceae</taxon>
        <taxon>Hyaloperonospora</taxon>
    </lineage>
</organism>
<dbReference type="Proteomes" id="UP000011713">
    <property type="component" value="Unassembled WGS sequence"/>
</dbReference>
<dbReference type="InParanoid" id="M4C3Z4"/>
<evidence type="ECO:0000313" key="1">
    <source>
        <dbReference type="EnsemblProtists" id="HpaP813812"/>
    </source>
</evidence>
<accession>M4C3Z4</accession>
<dbReference type="AlphaFoldDB" id="M4C3Z4"/>
<evidence type="ECO:0000313" key="2">
    <source>
        <dbReference type="Proteomes" id="UP000011713"/>
    </source>
</evidence>
<protein>
    <submittedName>
        <fullName evidence="1">Uncharacterized protein</fullName>
    </submittedName>
</protein>
<keyword evidence="2" id="KW-1185">Reference proteome</keyword>